<feature type="compositionally biased region" description="Basic and acidic residues" evidence="4">
    <location>
        <begin position="429"/>
        <end position="439"/>
    </location>
</feature>
<reference evidence="6" key="1">
    <citation type="submission" date="2021-05" db="EMBL/GenBank/DDBJ databases">
        <title>Whole genome sequence of Curtobacterium flaccumfaciens pv. flaccumfaciens strain CFBP 3417.</title>
        <authorList>
            <person name="Osdaghi E."/>
            <person name="Taghouti G."/>
            <person name="Portier P."/>
            <person name="Fazliarab A."/>
            <person name="Taghavi S.M."/>
            <person name="Briand M."/>
            <person name="Le-Saux M."/>
            <person name="Jacques M.-A."/>
        </authorList>
    </citation>
    <scope>NUCLEOTIDE SEQUENCE</scope>
    <source>
        <strain evidence="6">CFBP 3417</strain>
    </source>
</reference>
<dbReference type="EMBL" id="JAHEWX010000034">
    <property type="protein sequence ID" value="MBT1543512.1"/>
    <property type="molecule type" value="Genomic_DNA"/>
</dbReference>
<dbReference type="SUPFAM" id="SSF56801">
    <property type="entry name" value="Acetyl-CoA synthetase-like"/>
    <property type="match status" value="1"/>
</dbReference>
<dbReference type="InterPro" id="IPR020806">
    <property type="entry name" value="PKS_PP-bd"/>
</dbReference>
<evidence type="ECO:0000259" key="5">
    <source>
        <dbReference type="PROSITE" id="PS50075"/>
    </source>
</evidence>
<dbReference type="SMART" id="SM00824">
    <property type="entry name" value="PKS_TE"/>
    <property type="match status" value="1"/>
</dbReference>
<comment type="cofactor">
    <cofactor evidence="1">
        <name>pantetheine 4'-phosphate</name>
        <dbReference type="ChEBI" id="CHEBI:47942"/>
    </cofactor>
</comment>
<dbReference type="Pfam" id="PF00975">
    <property type="entry name" value="Thioesterase"/>
    <property type="match status" value="1"/>
</dbReference>
<dbReference type="PROSITE" id="PS00455">
    <property type="entry name" value="AMP_BINDING"/>
    <property type="match status" value="1"/>
</dbReference>
<dbReference type="SUPFAM" id="SSF47336">
    <property type="entry name" value="ACP-like"/>
    <property type="match status" value="1"/>
</dbReference>
<dbReference type="Pfam" id="PF13193">
    <property type="entry name" value="AMP-binding_C"/>
    <property type="match status" value="1"/>
</dbReference>
<dbReference type="GO" id="GO:0044550">
    <property type="term" value="P:secondary metabolite biosynthetic process"/>
    <property type="evidence" value="ECO:0007669"/>
    <property type="project" value="TreeGrafter"/>
</dbReference>
<dbReference type="InterPro" id="IPR001031">
    <property type="entry name" value="Thioesterase"/>
</dbReference>
<dbReference type="Pfam" id="PF00501">
    <property type="entry name" value="AMP-binding"/>
    <property type="match status" value="1"/>
</dbReference>
<dbReference type="InterPro" id="IPR042099">
    <property type="entry name" value="ANL_N_sf"/>
</dbReference>
<dbReference type="InterPro" id="IPR029058">
    <property type="entry name" value="AB_hydrolase_fold"/>
</dbReference>
<dbReference type="InterPro" id="IPR000873">
    <property type="entry name" value="AMP-dep_synth/lig_dom"/>
</dbReference>
<dbReference type="AlphaFoldDB" id="A0A9Q2W4X0"/>
<evidence type="ECO:0000256" key="2">
    <source>
        <dbReference type="ARBA" id="ARBA00022450"/>
    </source>
</evidence>
<sequence>MTSADPLTTIDPWPHPTAVPAAADHSVLDRWDRVVALRGDAAALAGNGRPYTYAQADRASRALAAALTVTLRPDDHSGAGVDETPGGASKPVGLMAGQSTEAVIGILALVRAGRTVVVLDDHLPAARLAHVARLAGVDEIVADTERAAPASGVVAERDGRVHALGELLDVGAPGDAPATDTATAPGGAPATDTAAAPGGRDPFAIVFTSGSTGMPKGVVLTHRQQIANAEQDALALGLGPGDRLGVVLPLSFAAGLLFSFDTLLCGGTIVLLEPRDLGVERLLGRFRDDGVNVLVCTPHLLRSIVGSQSAPGAHGTAAGTAPVLGGLRFLMTTGEPVTGADLAAARPHLDPDTLLLNAFGSSETACVAYCPVAPGEPVPEGVVPAGWPLPGKTVLVLREDGSRADPGETGELVVVSDALTAGYWGAPEKTAERDGRTGEAESAVGIPVGTPSWRQGDLARVDPDGRLVLLGRSDDAVKVRGYLVEPSEVEAALRAVPEVHDAVVTAQVDPGSVTRLVAYVVGRPGHRTPAPGALRRALRERLPEYMVPASIVPMTELPRNERGKVDRAGLPGAPSVETEMVEGEYDQWELVVGQIWAEVLGLRGVHLDEDFSALGGDSLSAEEMLAVVQDRLGVDLRSSDVLEHPTLRAFARRVRSGTSALPSHPDVVKVSEAREGGRPPVFCFAGGGALALTFLPLSRHLPAHDLYAFQQHGLERRGVPDWTIERSARRWVALMRIVQPRGPYVLVGHSLGGLVALEIARLLTESGEQVEHLALLDTYLPRTGSDTARLHFGRLGPREHRNPTVRAVRQRVDGALRRVLPSGTSWGDHVAKRLRAYTAGVLRHGGQRHFDAFFDQAELVTRRHHPTPFHGRATYVLADANPDAAGWSALLRGETETVRIAAEHSSLLREPHVADLATALRAAFATEHAPRS</sequence>
<dbReference type="PROSITE" id="PS50075">
    <property type="entry name" value="CARRIER"/>
    <property type="match status" value="1"/>
</dbReference>
<dbReference type="Gene3D" id="1.10.1200.10">
    <property type="entry name" value="ACP-like"/>
    <property type="match status" value="1"/>
</dbReference>
<dbReference type="Pfam" id="PF00550">
    <property type="entry name" value="PP-binding"/>
    <property type="match status" value="1"/>
</dbReference>
<gene>
    <name evidence="6" type="ORF">KK103_17250</name>
</gene>
<dbReference type="Proteomes" id="UP000709437">
    <property type="component" value="Unassembled WGS sequence"/>
</dbReference>
<keyword evidence="2" id="KW-0596">Phosphopantetheine</keyword>
<dbReference type="InterPro" id="IPR020802">
    <property type="entry name" value="TesA-like"/>
</dbReference>
<dbReference type="GO" id="GO:0005737">
    <property type="term" value="C:cytoplasm"/>
    <property type="evidence" value="ECO:0007669"/>
    <property type="project" value="TreeGrafter"/>
</dbReference>
<dbReference type="InterPro" id="IPR036736">
    <property type="entry name" value="ACP-like_sf"/>
</dbReference>
<dbReference type="PANTHER" id="PTHR45527:SF1">
    <property type="entry name" value="FATTY ACID SYNTHASE"/>
    <property type="match status" value="1"/>
</dbReference>
<dbReference type="RefSeq" id="WP_214563668.1">
    <property type="nucleotide sequence ID" value="NZ_JAHEWX010000034.1"/>
</dbReference>
<accession>A0A9Q2W4X0</accession>
<evidence type="ECO:0000256" key="4">
    <source>
        <dbReference type="SAM" id="MobiDB-lite"/>
    </source>
</evidence>
<dbReference type="InterPro" id="IPR045851">
    <property type="entry name" value="AMP-bd_C_sf"/>
</dbReference>
<evidence type="ECO:0000313" key="6">
    <source>
        <dbReference type="EMBL" id="MBT1543512.1"/>
    </source>
</evidence>
<evidence type="ECO:0000256" key="3">
    <source>
        <dbReference type="ARBA" id="ARBA00022553"/>
    </source>
</evidence>
<name>A0A9Q2W4X0_9MICO</name>
<proteinExistence type="predicted"/>
<dbReference type="InterPro" id="IPR020845">
    <property type="entry name" value="AMP-binding_CS"/>
</dbReference>
<evidence type="ECO:0000313" key="7">
    <source>
        <dbReference type="Proteomes" id="UP000709437"/>
    </source>
</evidence>
<dbReference type="Gene3D" id="3.40.50.12780">
    <property type="entry name" value="N-terminal domain of ligase-like"/>
    <property type="match status" value="1"/>
</dbReference>
<dbReference type="InterPro" id="IPR025110">
    <property type="entry name" value="AMP-bd_C"/>
</dbReference>
<feature type="region of interest" description="Disordered" evidence="4">
    <location>
        <begin position="171"/>
        <end position="197"/>
    </location>
</feature>
<dbReference type="GO" id="GO:0043041">
    <property type="term" value="P:amino acid activation for nonribosomal peptide biosynthetic process"/>
    <property type="evidence" value="ECO:0007669"/>
    <property type="project" value="TreeGrafter"/>
</dbReference>
<evidence type="ECO:0000256" key="1">
    <source>
        <dbReference type="ARBA" id="ARBA00001957"/>
    </source>
</evidence>
<organism evidence="6 7">
    <name type="scientific">Curtobacterium flaccumfaciens pv. flaccumfaciens</name>
    <dbReference type="NCBI Taxonomy" id="138532"/>
    <lineage>
        <taxon>Bacteria</taxon>
        <taxon>Bacillati</taxon>
        <taxon>Actinomycetota</taxon>
        <taxon>Actinomycetes</taxon>
        <taxon>Micrococcales</taxon>
        <taxon>Microbacteriaceae</taxon>
        <taxon>Curtobacterium</taxon>
    </lineage>
</organism>
<dbReference type="Gene3D" id="3.40.50.1820">
    <property type="entry name" value="alpha/beta hydrolase"/>
    <property type="match status" value="1"/>
</dbReference>
<dbReference type="PANTHER" id="PTHR45527">
    <property type="entry name" value="NONRIBOSOMAL PEPTIDE SYNTHETASE"/>
    <property type="match status" value="1"/>
</dbReference>
<keyword evidence="3" id="KW-0597">Phosphoprotein</keyword>
<dbReference type="InterPro" id="IPR009081">
    <property type="entry name" value="PP-bd_ACP"/>
</dbReference>
<dbReference type="SMART" id="SM00823">
    <property type="entry name" value="PKS_PP"/>
    <property type="match status" value="1"/>
</dbReference>
<dbReference type="Gene3D" id="3.30.300.30">
    <property type="match status" value="1"/>
</dbReference>
<feature type="domain" description="Carrier" evidence="5">
    <location>
        <begin position="583"/>
        <end position="658"/>
    </location>
</feature>
<protein>
    <submittedName>
        <fullName evidence="6">AMP-binding protein</fullName>
    </submittedName>
</protein>
<dbReference type="SUPFAM" id="SSF53474">
    <property type="entry name" value="alpha/beta-Hydrolases"/>
    <property type="match status" value="1"/>
</dbReference>
<comment type="caution">
    <text evidence="6">The sequence shown here is derived from an EMBL/GenBank/DDBJ whole genome shotgun (WGS) entry which is preliminary data.</text>
</comment>
<feature type="region of interest" description="Disordered" evidence="4">
    <location>
        <begin position="428"/>
        <end position="449"/>
    </location>
</feature>
<dbReference type="GO" id="GO:0031177">
    <property type="term" value="F:phosphopantetheine binding"/>
    <property type="evidence" value="ECO:0007669"/>
    <property type="project" value="InterPro"/>
</dbReference>